<comment type="caution">
    <text evidence="9">The sequence shown here is derived from an EMBL/GenBank/DDBJ whole genome shotgun (WGS) entry which is preliminary data.</text>
</comment>
<dbReference type="Gene3D" id="2.30.36.70">
    <property type="entry name" value="Actin, Chain A, domain 2"/>
    <property type="match status" value="1"/>
</dbReference>
<evidence type="ECO:0000256" key="1">
    <source>
        <dbReference type="ARBA" id="ARBA00004496"/>
    </source>
</evidence>
<name>A0A8H3HQQ3_9AGAM</name>
<evidence type="ECO:0000256" key="8">
    <source>
        <dbReference type="SAM" id="MobiDB-lite"/>
    </source>
</evidence>
<dbReference type="SMART" id="SM00268">
    <property type="entry name" value="ACTIN"/>
    <property type="match status" value="1"/>
</dbReference>
<comment type="function">
    <text evidence="5">Component of the SWR1 complex which mediates the ATP-dependent exchange of histone H2A for the H2A variant HZT1 leading to transcriptional regulation of selected genes by chromatin remodeling. Involved in chromosome stability.</text>
</comment>
<dbReference type="Pfam" id="PF00022">
    <property type="entry name" value="Actin"/>
    <property type="match status" value="1"/>
</dbReference>
<sequence length="455" mass="51417">MSSRPVVIFDNGAHTIKCGLSINDEEPRMVPNSVIRLKHERNKQFIGAEFNETLDYSIVHYRLPFERGYLTDWDVEKAVWDRTFTELKIDPHEHSFLVTEPPFDMHTIQETYDQMVFEEWEFQSYYRCPSATLLPYDIFAPGQQPECAIIVDSGFSFTHVTPVLNSTPDRPASIQWPSVRRLDVGGKLLTNHLKNLVSFRHWDMTESTYIINQVKEACCFVSGNWARDLEISRAKSNPITQSYVLPNFGSEPPTPGYITKSPPKEGDTILPMNNERFSVPEILFTPSYVGLSQIGLPGTIAHSINSLPEELRGIAWGNIGLLGGNTLFDGFEQRLFHEIRALAPDEYEVCLYQAKNPLTSTFHSARALARSPMFSSLCVTREEYLEGGVNACRRKFAAVNWMANEEKDMAGQRKEKEGGAKKEGAGRARARRRKTVTANEGAAPVPEHTDVDPKP</sequence>
<feature type="region of interest" description="Disordered" evidence="8">
    <location>
        <begin position="407"/>
        <end position="455"/>
    </location>
</feature>
<dbReference type="InterPro" id="IPR004000">
    <property type="entry name" value="Actin"/>
</dbReference>
<evidence type="ECO:0000256" key="2">
    <source>
        <dbReference type="ARBA" id="ARBA00005665"/>
    </source>
</evidence>
<evidence type="ECO:0000313" key="9">
    <source>
        <dbReference type="EMBL" id="CAE6533893.1"/>
    </source>
</evidence>
<dbReference type="Proteomes" id="UP000663853">
    <property type="component" value="Unassembled WGS sequence"/>
</dbReference>
<gene>
    <name evidence="9" type="ORF">RDB_LOCUS173896</name>
</gene>
<evidence type="ECO:0000256" key="6">
    <source>
        <dbReference type="ARBA" id="ARBA00063309"/>
    </source>
</evidence>
<organism evidence="9 10">
    <name type="scientific">Rhizoctonia solani</name>
    <dbReference type="NCBI Taxonomy" id="456999"/>
    <lineage>
        <taxon>Eukaryota</taxon>
        <taxon>Fungi</taxon>
        <taxon>Dikarya</taxon>
        <taxon>Basidiomycota</taxon>
        <taxon>Agaricomycotina</taxon>
        <taxon>Agaricomycetes</taxon>
        <taxon>Cantharellales</taxon>
        <taxon>Ceratobasidiaceae</taxon>
        <taxon>Rhizoctonia</taxon>
    </lineage>
</organism>
<comment type="subunit">
    <text evidence="6">Component of the SWR1 chromatin remodeling complex.</text>
</comment>
<proteinExistence type="inferred from homology"/>
<dbReference type="Gene3D" id="3.30.420.40">
    <property type="match status" value="2"/>
</dbReference>
<evidence type="ECO:0000256" key="4">
    <source>
        <dbReference type="ARBA" id="ARBA00022490"/>
    </source>
</evidence>
<evidence type="ECO:0000313" key="10">
    <source>
        <dbReference type="Proteomes" id="UP000663853"/>
    </source>
</evidence>
<comment type="subcellular location">
    <subcellularLocation>
        <location evidence="1">Cytoplasm</location>
    </subcellularLocation>
</comment>
<dbReference type="EMBL" id="CAJMXA010004079">
    <property type="protein sequence ID" value="CAE6533893.1"/>
    <property type="molecule type" value="Genomic_DNA"/>
</dbReference>
<dbReference type="CDD" id="cd10210">
    <property type="entry name" value="ASKHA_NBD_Arp6"/>
    <property type="match status" value="1"/>
</dbReference>
<evidence type="ECO:0000256" key="3">
    <source>
        <dbReference type="ARBA" id="ARBA00018633"/>
    </source>
</evidence>
<dbReference type="PANTHER" id="PTHR11937">
    <property type="entry name" value="ACTIN"/>
    <property type="match status" value="1"/>
</dbReference>
<reference evidence="9" key="1">
    <citation type="submission" date="2021-01" db="EMBL/GenBank/DDBJ databases">
        <authorList>
            <person name="Kaushik A."/>
        </authorList>
    </citation>
    <scope>NUCLEOTIDE SEQUENCE</scope>
    <source>
        <strain evidence="9">AG6-10EEA</strain>
    </source>
</reference>
<protein>
    <recommendedName>
        <fullName evidence="3">Actin-like protein ARP6</fullName>
    </recommendedName>
    <alternativeName>
        <fullName evidence="7">Actin-like protein arp6</fullName>
    </alternativeName>
</protein>
<dbReference type="AlphaFoldDB" id="A0A8H3HQQ3"/>
<accession>A0A8H3HQQ3</accession>
<keyword evidence="4" id="KW-0963">Cytoplasm</keyword>
<dbReference type="FunFam" id="3.90.640.10:FF:000014">
    <property type="entry name" value="Putative actin-related protein 6"/>
    <property type="match status" value="1"/>
</dbReference>
<dbReference type="SUPFAM" id="SSF53067">
    <property type="entry name" value="Actin-like ATPase domain"/>
    <property type="match status" value="2"/>
</dbReference>
<dbReference type="GO" id="GO:0005634">
    <property type="term" value="C:nucleus"/>
    <property type="evidence" value="ECO:0007669"/>
    <property type="project" value="UniProtKB-ARBA"/>
</dbReference>
<feature type="compositionally biased region" description="Basic and acidic residues" evidence="8">
    <location>
        <begin position="407"/>
        <end position="426"/>
    </location>
</feature>
<comment type="similarity">
    <text evidence="2">Belongs to the actin family. ARP6 subfamily.</text>
</comment>
<evidence type="ECO:0000256" key="5">
    <source>
        <dbReference type="ARBA" id="ARBA00025222"/>
    </source>
</evidence>
<dbReference type="InterPro" id="IPR043129">
    <property type="entry name" value="ATPase_NBD"/>
</dbReference>
<dbReference type="Gene3D" id="3.90.640.10">
    <property type="entry name" value="Actin, Chain A, domain 4"/>
    <property type="match status" value="1"/>
</dbReference>
<evidence type="ECO:0000256" key="7">
    <source>
        <dbReference type="ARBA" id="ARBA00073820"/>
    </source>
</evidence>
<dbReference type="GO" id="GO:0005737">
    <property type="term" value="C:cytoplasm"/>
    <property type="evidence" value="ECO:0007669"/>
    <property type="project" value="UniProtKB-SubCell"/>
</dbReference>